<name>A0A2M4D6N7_ANODA</name>
<dbReference type="AlphaFoldDB" id="A0A2M4D6N7"/>
<feature type="signal peptide" evidence="1">
    <location>
        <begin position="1"/>
        <end position="26"/>
    </location>
</feature>
<protein>
    <submittedName>
        <fullName evidence="2">Putative secreted protein</fullName>
    </submittedName>
</protein>
<reference evidence="2" key="1">
    <citation type="submission" date="2018-01" db="EMBL/GenBank/DDBJ databases">
        <title>An insight into the sialome of Amazonian anophelines.</title>
        <authorList>
            <person name="Ribeiro J.M."/>
            <person name="Scarpassa V."/>
            <person name="Calvo E."/>
        </authorList>
    </citation>
    <scope>NUCLEOTIDE SEQUENCE</scope>
</reference>
<evidence type="ECO:0000313" key="2">
    <source>
        <dbReference type="EMBL" id="MBW73196.1"/>
    </source>
</evidence>
<proteinExistence type="predicted"/>
<organism evidence="2">
    <name type="scientific">Anopheles darlingi</name>
    <name type="common">Mosquito</name>
    <dbReference type="NCBI Taxonomy" id="43151"/>
    <lineage>
        <taxon>Eukaryota</taxon>
        <taxon>Metazoa</taxon>
        <taxon>Ecdysozoa</taxon>
        <taxon>Arthropoda</taxon>
        <taxon>Hexapoda</taxon>
        <taxon>Insecta</taxon>
        <taxon>Pterygota</taxon>
        <taxon>Neoptera</taxon>
        <taxon>Endopterygota</taxon>
        <taxon>Diptera</taxon>
        <taxon>Nematocera</taxon>
        <taxon>Culicoidea</taxon>
        <taxon>Culicidae</taxon>
        <taxon>Anophelinae</taxon>
        <taxon>Anopheles</taxon>
    </lineage>
</organism>
<feature type="chain" id="PRO_5014992814" evidence="1">
    <location>
        <begin position="27"/>
        <end position="132"/>
    </location>
</feature>
<dbReference type="EMBL" id="GGFL01009018">
    <property type="protein sequence ID" value="MBW73196.1"/>
    <property type="molecule type" value="Transcribed_RNA"/>
</dbReference>
<evidence type="ECO:0000256" key="1">
    <source>
        <dbReference type="SAM" id="SignalP"/>
    </source>
</evidence>
<keyword evidence="1" id="KW-0732">Signal</keyword>
<sequence length="132" mass="14875">MRHSGRWPGICLLQFHFTLVTDSTQASLPAALQTSGHLINRTRLTSFRRCLLRGGDATVRSQVRFSATFASHNSDCLTAKLKYVSGSAQKKLTNYRQRGQRRRFAHRRTPIKTSSSSHPFFPFSVPLLTGLI</sequence>
<accession>A0A2M4D6N7</accession>